<protein>
    <recommendedName>
        <fullName evidence="6">Pentacotripeptide-repeat region of PRORP domain-containing protein</fullName>
    </recommendedName>
</protein>
<gene>
    <name evidence="4" type="ORF">CERZMDRAFT_99735</name>
</gene>
<feature type="region of interest" description="Disordered" evidence="3">
    <location>
        <begin position="896"/>
        <end position="926"/>
    </location>
</feature>
<organism evidence="4 5">
    <name type="scientific">Cercospora zeae-maydis SCOH1-5</name>
    <dbReference type="NCBI Taxonomy" id="717836"/>
    <lineage>
        <taxon>Eukaryota</taxon>
        <taxon>Fungi</taxon>
        <taxon>Dikarya</taxon>
        <taxon>Ascomycota</taxon>
        <taxon>Pezizomycotina</taxon>
        <taxon>Dothideomycetes</taxon>
        <taxon>Dothideomycetidae</taxon>
        <taxon>Mycosphaerellales</taxon>
        <taxon>Mycosphaerellaceae</taxon>
        <taxon>Cercospora</taxon>
    </lineage>
</organism>
<sequence length="986" mass="110644">MRGAFENNNRLPQWRRLYSTSTINTTNTAPEPQRDAPRNELPPNANHVSADSTFLNSIAGAGDDELPRKASRKKLPPDLNHVSAESTSLDFILGPGDDELPRKRPAGRDSYTRLGFEVEQEHKCLTAPLSRRQRRARLRGSQQLSHARSRQSPTKINGPQEPSRVSVNFRRGTNIGERTAAPKRSTSLKGRMHRNNNQQRSTWMLSKRRPSRIDTRRWQEFLEHKRWTTKVHQMCICIQEQREATAPVLSPTTIELVDQTYDLLAQNPPLPVPGLRTTALWRSVALWFMYYDPTTGADFLLMTKSRETGLTPRKIAIGYLARVYLRTRDNDSLRKLVDALPDLPSTDAQAVSLLASVRAYKSVLAVCTAEALHILYSDFKKKHLLRGQGQAWRTWLSFAAAFSRHGNGTQALDALFEAKRSGGELNYLLFHKVCAALVRRSLSFPGGIRACIDIVDSLTKLGVSLNTKITNVIMLNAVEADELKTALAIYRSMRGHGLQPDMYTFAILLKACKMRIGDAEMLSETINDALRDTNVLEAPAVATEILHCLALHHTQFHPEKSFLTVADAYAQLFNLGSLRLVGLLPDKLAQIEESTAKLQPEAQDIYIVLSTYLEQCSTARDSITRAYDMWQRFKRAMESGQEPFASMAQTDYVYNAFLAAFTRTKRGLLHAAEVIKYMQLPNDPSAKFQRSRPTVQSWTIFVYGFSRHGQMHLAEQVQTYMRSKGIEPNLVTYNSLLFGYASKQRLDGVLRSVQRLQTDGYTWDSWTQSALGLYRNQDRLRARMQAEGLDFTPDLKRTLGAKVEAFISSDDDTFIQSSDDDAMTGKQHTAAEVPVNSAGGDNVRQPNDAQGASTSGTAVAHFVPPQLQRPERLEADVGVRKATSATAPSLLVDLPLQKPEHPEASDVQHETKPSDTATTPFEPAQHQGQIEAGVVETRAMRHGTEQELADVQADAGVEEMHSNTSAKWQETERERIEREYFEADNE</sequence>
<dbReference type="EMBL" id="ML992683">
    <property type="protein sequence ID" value="KAF2210031.1"/>
    <property type="molecule type" value="Genomic_DNA"/>
</dbReference>
<evidence type="ECO:0000256" key="3">
    <source>
        <dbReference type="SAM" id="MobiDB-lite"/>
    </source>
</evidence>
<dbReference type="Gene3D" id="1.25.40.10">
    <property type="entry name" value="Tetratricopeptide repeat domain"/>
    <property type="match status" value="2"/>
</dbReference>
<dbReference type="PANTHER" id="PTHR47942:SF63">
    <property type="entry name" value="PENTATRICOPEPTIDE REPEAT-CONTAINING PROTEIN"/>
    <property type="match status" value="1"/>
</dbReference>
<dbReference type="PROSITE" id="PS51375">
    <property type="entry name" value="PPR"/>
    <property type="match status" value="1"/>
</dbReference>
<evidence type="ECO:0000313" key="4">
    <source>
        <dbReference type="EMBL" id="KAF2210031.1"/>
    </source>
</evidence>
<dbReference type="PANTHER" id="PTHR47942">
    <property type="entry name" value="TETRATRICOPEPTIDE REPEAT (TPR)-LIKE SUPERFAMILY PROTEIN-RELATED"/>
    <property type="match status" value="1"/>
</dbReference>
<keyword evidence="5" id="KW-1185">Reference proteome</keyword>
<evidence type="ECO:0000256" key="1">
    <source>
        <dbReference type="ARBA" id="ARBA00022737"/>
    </source>
</evidence>
<dbReference type="InterPro" id="IPR011990">
    <property type="entry name" value="TPR-like_helical_dom_sf"/>
</dbReference>
<dbReference type="AlphaFoldDB" id="A0A6A6F9F4"/>
<dbReference type="Pfam" id="PF13812">
    <property type="entry name" value="PPR_3"/>
    <property type="match status" value="1"/>
</dbReference>
<accession>A0A6A6F9F4</accession>
<feature type="compositionally biased region" description="Polar residues" evidence="3">
    <location>
        <begin position="46"/>
        <end position="56"/>
    </location>
</feature>
<feature type="compositionally biased region" description="Polar residues" evidence="3">
    <location>
        <begin position="844"/>
        <end position="856"/>
    </location>
</feature>
<feature type="region of interest" description="Disordered" evidence="3">
    <location>
        <begin position="833"/>
        <end position="856"/>
    </location>
</feature>
<feature type="region of interest" description="Disordered" evidence="3">
    <location>
        <begin position="22"/>
        <end position="82"/>
    </location>
</feature>
<reference evidence="4" key="1">
    <citation type="journal article" date="2020" name="Stud. Mycol.">
        <title>101 Dothideomycetes genomes: a test case for predicting lifestyles and emergence of pathogens.</title>
        <authorList>
            <person name="Haridas S."/>
            <person name="Albert R."/>
            <person name="Binder M."/>
            <person name="Bloem J."/>
            <person name="Labutti K."/>
            <person name="Salamov A."/>
            <person name="Andreopoulos B."/>
            <person name="Baker S."/>
            <person name="Barry K."/>
            <person name="Bills G."/>
            <person name="Bluhm B."/>
            <person name="Cannon C."/>
            <person name="Castanera R."/>
            <person name="Culley D."/>
            <person name="Daum C."/>
            <person name="Ezra D."/>
            <person name="Gonzalez J."/>
            <person name="Henrissat B."/>
            <person name="Kuo A."/>
            <person name="Liang C."/>
            <person name="Lipzen A."/>
            <person name="Lutzoni F."/>
            <person name="Magnuson J."/>
            <person name="Mondo S."/>
            <person name="Nolan M."/>
            <person name="Ohm R."/>
            <person name="Pangilinan J."/>
            <person name="Park H.-J."/>
            <person name="Ramirez L."/>
            <person name="Alfaro M."/>
            <person name="Sun H."/>
            <person name="Tritt A."/>
            <person name="Yoshinaga Y."/>
            <person name="Zwiers L.-H."/>
            <person name="Turgeon B."/>
            <person name="Goodwin S."/>
            <person name="Spatafora J."/>
            <person name="Crous P."/>
            <person name="Grigoriev I."/>
        </authorList>
    </citation>
    <scope>NUCLEOTIDE SEQUENCE</scope>
    <source>
        <strain evidence="4">SCOH1-5</strain>
    </source>
</reference>
<keyword evidence="1" id="KW-0677">Repeat</keyword>
<dbReference type="NCBIfam" id="TIGR00756">
    <property type="entry name" value="PPR"/>
    <property type="match status" value="1"/>
</dbReference>
<dbReference type="Pfam" id="PF13041">
    <property type="entry name" value="PPR_2"/>
    <property type="match status" value="1"/>
</dbReference>
<feature type="region of interest" description="Disordered" evidence="3">
    <location>
        <begin position="125"/>
        <end position="166"/>
    </location>
</feature>
<name>A0A6A6F9F4_9PEZI</name>
<dbReference type="InterPro" id="IPR051222">
    <property type="entry name" value="PPR/CCM1_RNA-binding"/>
</dbReference>
<dbReference type="InterPro" id="IPR002885">
    <property type="entry name" value="PPR_rpt"/>
</dbReference>
<dbReference type="Proteomes" id="UP000799539">
    <property type="component" value="Unassembled WGS sequence"/>
</dbReference>
<proteinExistence type="predicted"/>
<feature type="compositionally biased region" description="Basic and acidic residues" evidence="3">
    <location>
        <begin position="898"/>
        <end position="913"/>
    </location>
</feature>
<evidence type="ECO:0008006" key="6">
    <source>
        <dbReference type="Google" id="ProtNLM"/>
    </source>
</evidence>
<dbReference type="OrthoDB" id="185373at2759"/>
<feature type="repeat" description="PPR" evidence="2">
    <location>
        <begin position="694"/>
        <end position="728"/>
    </location>
</feature>
<evidence type="ECO:0000256" key="2">
    <source>
        <dbReference type="PROSITE-ProRule" id="PRU00708"/>
    </source>
</evidence>
<evidence type="ECO:0000313" key="5">
    <source>
        <dbReference type="Proteomes" id="UP000799539"/>
    </source>
</evidence>